<evidence type="ECO:0008006" key="6">
    <source>
        <dbReference type="Google" id="ProtNLM"/>
    </source>
</evidence>
<accession>A0AAV9B718</accession>
<keyword evidence="1" id="KW-0479">Metal-binding</keyword>
<name>A0AAV9B718_ACOGR</name>
<dbReference type="InterPro" id="IPR001810">
    <property type="entry name" value="F-box_dom"/>
</dbReference>
<gene>
    <name evidence="4" type="ORF">QJS04_geneDACA013074</name>
</gene>
<keyword evidence="1" id="KW-0863">Zinc-finger</keyword>
<evidence type="ECO:0000259" key="2">
    <source>
        <dbReference type="PROSITE" id="PS50089"/>
    </source>
</evidence>
<dbReference type="CDD" id="cd09917">
    <property type="entry name" value="F-box_SF"/>
    <property type="match status" value="1"/>
</dbReference>
<dbReference type="InterPro" id="IPR013083">
    <property type="entry name" value="Znf_RING/FYVE/PHD"/>
</dbReference>
<dbReference type="InterPro" id="IPR036047">
    <property type="entry name" value="F-box-like_dom_sf"/>
</dbReference>
<dbReference type="Pfam" id="PF00646">
    <property type="entry name" value="F-box"/>
    <property type="match status" value="1"/>
</dbReference>
<feature type="domain" description="F-box" evidence="3">
    <location>
        <begin position="63"/>
        <end position="115"/>
    </location>
</feature>
<dbReference type="Proteomes" id="UP001179952">
    <property type="component" value="Unassembled WGS sequence"/>
</dbReference>
<reference evidence="4" key="2">
    <citation type="submission" date="2023-06" db="EMBL/GenBank/DDBJ databases">
        <authorList>
            <person name="Ma L."/>
            <person name="Liu K.-W."/>
            <person name="Li Z."/>
            <person name="Hsiao Y.-Y."/>
            <person name="Qi Y."/>
            <person name="Fu T."/>
            <person name="Tang G."/>
            <person name="Zhang D."/>
            <person name="Sun W.-H."/>
            <person name="Liu D.-K."/>
            <person name="Li Y."/>
            <person name="Chen G.-Z."/>
            <person name="Liu X.-D."/>
            <person name="Liao X.-Y."/>
            <person name="Jiang Y.-T."/>
            <person name="Yu X."/>
            <person name="Hao Y."/>
            <person name="Huang J."/>
            <person name="Zhao X.-W."/>
            <person name="Ke S."/>
            <person name="Chen Y.-Y."/>
            <person name="Wu W.-L."/>
            <person name="Hsu J.-L."/>
            <person name="Lin Y.-F."/>
            <person name="Huang M.-D."/>
            <person name="Li C.-Y."/>
            <person name="Huang L."/>
            <person name="Wang Z.-W."/>
            <person name="Zhao X."/>
            <person name="Zhong W.-Y."/>
            <person name="Peng D.-H."/>
            <person name="Ahmad S."/>
            <person name="Lan S."/>
            <person name="Zhang J.-S."/>
            <person name="Tsai W.-C."/>
            <person name="Van De Peer Y."/>
            <person name="Liu Z.-J."/>
        </authorList>
    </citation>
    <scope>NUCLEOTIDE SEQUENCE</scope>
    <source>
        <strain evidence="4">SCP</strain>
        <tissue evidence="4">Leaves</tissue>
    </source>
</reference>
<dbReference type="PROSITE" id="PS50181">
    <property type="entry name" value="FBOX"/>
    <property type="match status" value="1"/>
</dbReference>
<keyword evidence="1" id="KW-0862">Zinc</keyword>
<evidence type="ECO:0000313" key="5">
    <source>
        <dbReference type="Proteomes" id="UP001179952"/>
    </source>
</evidence>
<dbReference type="Gene3D" id="3.30.40.10">
    <property type="entry name" value="Zinc/RING finger domain, C3HC4 (zinc finger)"/>
    <property type="match status" value="1"/>
</dbReference>
<reference evidence="4" key="1">
    <citation type="journal article" date="2023" name="Nat. Commun.">
        <title>Diploid and tetraploid genomes of Acorus and the evolution of monocots.</title>
        <authorList>
            <person name="Ma L."/>
            <person name="Liu K.W."/>
            <person name="Li Z."/>
            <person name="Hsiao Y.Y."/>
            <person name="Qi Y."/>
            <person name="Fu T."/>
            <person name="Tang G.D."/>
            <person name="Zhang D."/>
            <person name="Sun W.H."/>
            <person name="Liu D.K."/>
            <person name="Li Y."/>
            <person name="Chen G.Z."/>
            <person name="Liu X.D."/>
            <person name="Liao X.Y."/>
            <person name="Jiang Y.T."/>
            <person name="Yu X."/>
            <person name="Hao Y."/>
            <person name="Huang J."/>
            <person name="Zhao X.W."/>
            <person name="Ke S."/>
            <person name="Chen Y.Y."/>
            <person name="Wu W.L."/>
            <person name="Hsu J.L."/>
            <person name="Lin Y.F."/>
            <person name="Huang M.D."/>
            <person name="Li C.Y."/>
            <person name="Huang L."/>
            <person name="Wang Z.W."/>
            <person name="Zhao X."/>
            <person name="Zhong W.Y."/>
            <person name="Peng D.H."/>
            <person name="Ahmad S."/>
            <person name="Lan S."/>
            <person name="Zhang J.S."/>
            <person name="Tsai W.C."/>
            <person name="Van de Peer Y."/>
            <person name="Liu Z.J."/>
        </authorList>
    </citation>
    <scope>NUCLEOTIDE SEQUENCE</scope>
    <source>
        <strain evidence="4">SCP</strain>
    </source>
</reference>
<sequence>MEADWSARYFYSVRLSPCEHNSFHAGCIFSWLSVPNRTCPICRAVIQNMAVLSEEQKNDQIAENKWLDIPTDLLEIIANHLHILDFIRLKSICKDWHFVLQRRYAPNEEQQWPMLWPNRETKHFQHQQPQLPQNNPHKRLPRLVSDKVLRRKIFPNKPFLAQLRILTPRVGEPKRIVDRSVVATDIARLDSAGDVVDFSEDSFL</sequence>
<dbReference type="InterPro" id="IPR001841">
    <property type="entry name" value="Znf_RING"/>
</dbReference>
<dbReference type="EMBL" id="JAUJYN010000005">
    <property type="protein sequence ID" value="KAK1271849.1"/>
    <property type="molecule type" value="Genomic_DNA"/>
</dbReference>
<dbReference type="Pfam" id="PF13639">
    <property type="entry name" value="zf-RING_2"/>
    <property type="match status" value="1"/>
</dbReference>
<evidence type="ECO:0000313" key="4">
    <source>
        <dbReference type="EMBL" id="KAK1271849.1"/>
    </source>
</evidence>
<feature type="domain" description="RING-type" evidence="2">
    <location>
        <begin position="17"/>
        <end position="43"/>
    </location>
</feature>
<organism evidence="4 5">
    <name type="scientific">Acorus gramineus</name>
    <name type="common">Dwarf sweet flag</name>
    <dbReference type="NCBI Taxonomy" id="55184"/>
    <lineage>
        <taxon>Eukaryota</taxon>
        <taxon>Viridiplantae</taxon>
        <taxon>Streptophyta</taxon>
        <taxon>Embryophyta</taxon>
        <taxon>Tracheophyta</taxon>
        <taxon>Spermatophyta</taxon>
        <taxon>Magnoliopsida</taxon>
        <taxon>Liliopsida</taxon>
        <taxon>Acoraceae</taxon>
        <taxon>Acorus</taxon>
    </lineage>
</organism>
<protein>
    <recommendedName>
        <fullName evidence="6">F-box domain-containing protein</fullName>
    </recommendedName>
</protein>
<dbReference type="AlphaFoldDB" id="A0AAV9B718"/>
<dbReference type="PROSITE" id="PS50089">
    <property type="entry name" value="ZF_RING_2"/>
    <property type="match status" value="1"/>
</dbReference>
<proteinExistence type="predicted"/>
<dbReference type="SUPFAM" id="SSF81383">
    <property type="entry name" value="F-box domain"/>
    <property type="match status" value="1"/>
</dbReference>
<evidence type="ECO:0000259" key="3">
    <source>
        <dbReference type="PROSITE" id="PS50181"/>
    </source>
</evidence>
<evidence type="ECO:0000256" key="1">
    <source>
        <dbReference type="PROSITE-ProRule" id="PRU00175"/>
    </source>
</evidence>
<dbReference type="GO" id="GO:0008270">
    <property type="term" value="F:zinc ion binding"/>
    <property type="evidence" value="ECO:0007669"/>
    <property type="project" value="UniProtKB-KW"/>
</dbReference>
<dbReference type="CDD" id="cd16448">
    <property type="entry name" value="RING-H2"/>
    <property type="match status" value="1"/>
</dbReference>
<comment type="caution">
    <text evidence="4">The sequence shown here is derived from an EMBL/GenBank/DDBJ whole genome shotgun (WGS) entry which is preliminary data.</text>
</comment>
<dbReference type="SUPFAM" id="SSF57850">
    <property type="entry name" value="RING/U-box"/>
    <property type="match status" value="1"/>
</dbReference>
<keyword evidence="5" id="KW-1185">Reference proteome</keyword>